<reference evidence="8 9" key="1">
    <citation type="journal article" date="2013" name="PLoS Genet.">
        <title>The genome and development-dependent transcriptomes of Pyronema confluens: a window into fungal evolution.</title>
        <authorList>
            <person name="Traeger S."/>
            <person name="Altegoer F."/>
            <person name="Freitag M."/>
            <person name="Gabaldon T."/>
            <person name="Kempken F."/>
            <person name="Kumar A."/>
            <person name="Marcet-Houben M."/>
            <person name="Poggeler S."/>
            <person name="Stajich J.E."/>
            <person name="Nowrousian M."/>
        </authorList>
    </citation>
    <scope>NUCLEOTIDE SEQUENCE [LARGE SCALE GENOMIC DNA]</scope>
    <source>
        <strain evidence="9">CBS 100304</strain>
        <tissue evidence="8">Vegetative mycelium</tissue>
    </source>
</reference>
<comment type="similarity">
    <text evidence="2">Belongs to the mitochondrial carrier (TC 2.A.29) family.</text>
</comment>
<keyword evidence="5" id="KW-1133">Transmembrane helix</keyword>
<keyword evidence="6" id="KW-0496">Mitochondrion</keyword>
<name>U4L8Y8_PYROM</name>
<evidence type="ECO:0000313" key="8">
    <source>
        <dbReference type="EMBL" id="CCX15406.1"/>
    </source>
</evidence>
<comment type="subcellular location">
    <subcellularLocation>
        <location evidence="1">Mitochondrion inner membrane</location>
        <topology evidence="1">Multi-pass membrane protein</topology>
    </subcellularLocation>
</comment>
<evidence type="ECO:0000256" key="1">
    <source>
        <dbReference type="ARBA" id="ARBA00004448"/>
    </source>
</evidence>
<keyword evidence="7" id="KW-0472">Membrane</keyword>
<dbReference type="GO" id="GO:0043490">
    <property type="term" value="P:malate-aspartate shuttle"/>
    <property type="evidence" value="ECO:0007669"/>
    <property type="project" value="TreeGrafter"/>
</dbReference>
<dbReference type="InterPro" id="IPR051028">
    <property type="entry name" value="Mito_Solute_Carrier"/>
</dbReference>
<evidence type="ECO:0000256" key="2">
    <source>
        <dbReference type="ARBA" id="ARBA00006375"/>
    </source>
</evidence>
<dbReference type="PANTHER" id="PTHR45678">
    <property type="entry name" value="MITOCHONDRIAL 2-OXODICARBOXYLATE CARRIER 1-RELATED"/>
    <property type="match status" value="1"/>
</dbReference>
<dbReference type="SUPFAM" id="SSF103506">
    <property type="entry name" value="Mitochondrial carrier"/>
    <property type="match status" value="1"/>
</dbReference>
<keyword evidence="9" id="KW-1185">Reference proteome</keyword>
<evidence type="ECO:0000313" key="9">
    <source>
        <dbReference type="Proteomes" id="UP000018144"/>
    </source>
</evidence>
<sequence>MVKIRLQVQDELTKNVVDTPRRSELRIVKNLGVVDLYFPAYAYLKKDWFGEFPTKSLGIAQLLTAGAIAGMPAAYLTTTCDVTKTRPQV</sequence>
<organism evidence="8 9">
    <name type="scientific">Pyronema omphalodes (strain CBS 100304)</name>
    <name type="common">Pyronema confluens</name>
    <dbReference type="NCBI Taxonomy" id="1076935"/>
    <lineage>
        <taxon>Eukaryota</taxon>
        <taxon>Fungi</taxon>
        <taxon>Dikarya</taxon>
        <taxon>Ascomycota</taxon>
        <taxon>Pezizomycotina</taxon>
        <taxon>Pezizomycetes</taxon>
        <taxon>Pezizales</taxon>
        <taxon>Pyronemataceae</taxon>
        <taxon>Pyronema</taxon>
    </lineage>
</organism>
<dbReference type="GO" id="GO:0015183">
    <property type="term" value="F:L-aspartate transmembrane transporter activity"/>
    <property type="evidence" value="ECO:0007669"/>
    <property type="project" value="TreeGrafter"/>
</dbReference>
<dbReference type="GO" id="GO:0005743">
    <property type="term" value="C:mitochondrial inner membrane"/>
    <property type="evidence" value="ECO:0007669"/>
    <property type="project" value="UniProtKB-SubCell"/>
</dbReference>
<dbReference type="OrthoDB" id="2161at2759"/>
<evidence type="ECO:0000256" key="7">
    <source>
        <dbReference type="ARBA" id="ARBA00023136"/>
    </source>
</evidence>
<dbReference type="PANTHER" id="PTHR45678:SF9">
    <property type="entry name" value="CALCIUM-BINDING MITOCHONDRIAL CARRIER PROTEIN ARALAR1"/>
    <property type="match status" value="1"/>
</dbReference>
<evidence type="ECO:0000256" key="5">
    <source>
        <dbReference type="ARBA" id="ARBA00022989"/>
    </source>
</evidence>
<dbReference type="eggNOG" id="KOG0751">
    <property type="taxonomic scope" value="Eukaryota"/>
</dbReference>
<evidence type="ECO:0000256" key="6">
    <source>
        <dbReference type="ARBA" id="ARBA00023128"/>
    </source>
</evidence>
<gene>
    <name evidence="8" type="ORF">PCON_01681</name>
</gene>
<protein>
    <submittedName>
        <fullName evidence="8">Similar to Mitochondrial aspartate-glutamate transporter AGC1 acc. no. Q12482</fullName>
    </submittedName>
</protein>
<dbReference type="Gene3D" id="1.50.40.10">
    <property type="entry name" value="Mitochondrial carrier domain"/>
    <property type="match status" value="1"/>
</dbReference>
<dbReference type="InterPro" id="IPR023395">
    <property type="entry name" value="MCP_dom_sf"/>
</dbReference>
<evidence type="ECO:0000256" key="4">
    <source>
        <dbReference type="ARBA" id="ARBA00022792"/>
    </source>
</evidence>
<dbReference type="Proteomes" id="UP000018144">
    <property type="component" value="Unassembled WGS sequence"/>
</dbReference>
<dbReference type="EMBL" id="HF936165">
    <property type="protein sequence ID" value="CCX15406.1"/>
    <property type="molecule type" value="Genomic_DNA"/>
</dbReference>
<evidence type="ECO:0000256" key="3">
    <source>
        <dbReference type="ARBA" id="ARBA00022692"/>
    </source>
</evidence>
<dbReference type="AlphaFoldDB" id="U4L8Y8"/>
<accession>U4L8Y8</accession>
<proteinExistence type="inferred from homology"/>
<dbReference type="GO" id="GO:0005313">
    <property type="term" value="F:L-glutamate transmembrane transporter activity"/>
    <property type="evidence" value="ECO:0007669"/>
    <property type="project" value="TreeGrafter"/>
</dbReference>
<keyword evidence="4" id="KW-0999">Mitochondrion inner membrane</keyword>
<keyword evidence="3" id="KW-0812">Transmembrane</keyword>